<evidence type="ECO:0000313" key="3">
    <source>
        <dbReference type="Proteomes" id="UP000321272"/>
    </source>
</evidence>
<dbReference type="EMBL" id="CP042382">
    <property type="protein sequence ID" value="QEA39355.1"/>
    <property type="molecule type" value="Genomic_DNA"/>
</dbReference>
<dbReference type="InterPro" id="IPR014914">
    <property type="entry name" value="RES_dom"/>
</dbReference>
<dbReference type="KEGG" id="paur:FGL86_09880"/>
<dbReference type="Proteomes" id="UP000321272">
    <property type="component" value="Chromosome"/>
</dbReference>
<proteinExistence type="predicted"/>
<reference evidence="2 3" key="1">
    <citation type="submission" date="2019-06" db="EMBL/GenBank/DDBJ databases">
        <title>Genome analyses of bacteria isolated from kimchi.</title>
        <authorList>
            <person name="Lee S."/>
            <person name="Ahn S."/>
            <person name="Roh S."/>
        </authorList>
    </citation>
    <scope>NUCLEOTIDE SEQUENCE [LARGE SCALE GENOMIC DNA]</scope>
    <source>
        <strain evidence="2 3">CBA4606</strain>
    </source>
</reference>
<dbReference type="AlphaFoldDB" id="A0A5B8SV11"/>
<name>A0A5B8SV11_9GAMM</name>
<protein>
    <recommendedName>
        <fullName evidence="1">RES domain-containing protein</fullName>
    </recommendedName>
</protein>
<organism evidence="2 3">
    <name type="scientific">Pistricoccus aurantiacus</name>
    <dbReference type="NCBI Taxonomy" id="1883414"/>
    <lineage>
        <taxon>Bacteria</taxon>
        <taxon>Pseudomonadati</taxon>
        <taxon>Pseudomonadota</taxon>
        <taxon>Gammaproteobacteria</taxon>
        <taxon>Oceanospirillales</taxon>
        <taxon>Halomonadaceae</taxon>
        <taxon>Pistricoccus</taxon>
    </lineage>
</organism>
<dbReference type="Pfam" id="PF08808">
    <property type="entry name" value="RES"/>
    <property type="match status" value="1"/>
</dbReference>
<keyword evidence="3" id="KW-1185">Reference proteome</keyword>
<accession>A0A5B8SV11</accession>
<feature type="domain" description="RES" evidence="1">
    <location>
        <begin position="26"/>
        <end position="70"/>
    </location>
</feature>
<evidence type="ECO:0000259" key="1">
    <source>
        <dbReference type="Pfam" id="PF08808"/>
    </source>
</evidence>
<evidence type="ECO:0000313" key="2">
    <source>
        <dbReference type="EMBL" id="QEA39355.1"/>
    </source>
</evidence>
<sequence length="74" mass="7958">MLEHAHSVAPFLLHDTVNSSALVMCALNGRTASNARLGRFGNLPHTSAVYLADCPATALLEVLVHFELSMDELP</sequence>
<gene>
    <name evidence="2" type="ORF">FGL86_09880</name>
</gene>